<evidence type="ECO:0008006" key="3">
    <source>
        <dbReference type="Google" id="ProtNLM"/>
    </source>
</evidence>
<dbReference type="Proteomes" id="UP000629963">
    <property type="component" value="Unassembled WGS sequence"/>
</dbReference>
<dbReference type="RefSeq" id="WP_187009633.1">
    <property type="nucleotide sequence ID" value="NZ_JACRUI010000002.1"/>
</dbReference>
<comment type="caution">
    <text evidence="1">The sequence shown here is derived from an EMBL/GenBank/DDBJ whole genome shotgun (WGS) entry which is preliminary data.</text>
</comment>
<name>A0ABR7J671_9FLAO</name>
<evidence type="ECO:0000313" key="1">
    <source>
        <dbReference type="EMBL" id="MBC5841034.1"/>
    </source>
</evidence>
<accession>A0ABR7J671</accession>
<sequence length="206" mass="23878">MKKFIFFILILIVCSCKKEDSKTTVLPTATSTQVNTIIYSSKSFAPHLKFNTELSEYELINLKNPKSFTDIELSYPIRENDFEFDKTEDFKYYTPFSFDFEDVAYKLIAYHSYGENDLKVVNMQLNSYLEGKQIDALLVDCRFTFETEYYREFTIATDGVITIKKIAIDGLNYNNDGDILGEKTVKDTTAETVRYKLSTKGIFVKM</sequence>
<reference evidence="1 2" key="1">
    <citation type="submission" date="2020-08" db="EMBL/GenBank/DDBJ databases">
        <title>Description of novel Flavobacterium F-380 isolate.</title>
        <authorList>
            <person name="Saticioglu I.B."/>
            <person name="Duman M."/>
            <person name="Altun S."/>
        </authorList>
    </citation>
    <scope>NUCLEOTIDE SEQUENCE [LARGE SCALE GENOMIC DNA]</scope>
    <source>
        <strain evidence="1 2">F-380</strain>
    </source>
</reference>
<dbReference type="EMBL" id="JACRUJ010000002">
    <property type="protein sequence ID" value="MBC5841034.1"/>
    <property type="molecule type" value="Genomic_DNA"/>
</dbReference>
<keyword evidence="2" id="KW-1185">Reference proteome</keyword>
<gene>
    <name evidence="1" type="ORF">H8R23_06425</name>
</gene>
<organism evidence="1 2">
    <name type="scientific">Flavobacterium kayseriense</name>
    <dbReference type="NCBI Taxonomy" id="2764714"/>
    <lineage>
        <taxon>Bacteria</taxon>
        <taxon>Pseudomonadati</taxon>
        <taxon>Bacteroidota</taxon>
        <taxon>Flavobacteriia</taxon>
        <taxon>Flavobacteriales</taxon>
        <taxon>Flavobacteriaceae</taxon>
        <taxon>Flavobacterium</taxon>
    </lineage>
</organism>
<proteinExistence type="predicted"/>
<protein>
    <recommendedName>
        <fullName evidence="3">Lipoprotein</fullName>
    </recommendedName>
</protein>
<evidence type="ECO:0000313" key="2">
    <source>
        <dbReference type="Proteomes" id="UP000629963"/>
    </source>
</evidence>
<dbReference type="PROSITE" id="PS51257">
    <property type="entry name" value="PROKAR_LIPOPROTEIN"/>
    <property type="match status" value="1"/>
</dbReference>